<dbReference type="PROSITE" id="PS50109">
    <property type="entry name" value="HIS_KIN"/>
    <property type="match status" value="1"/>
</dbReference>
<protein>
    <recommendedName>
        <fullName evidence="2">histidine kinase</fullName>
        <ecNumber evidence="2">2.7.13.3</ecNumber>
    </recommendedName>
</protein>
<evidence type="ECO:0000256" key="5">
    <source>
        <dbReference type="ARBA" id="ARBA00022741"/>
    </source>
</evidence>
<dbReference type="GO" id="GO:0005524">
    <property type="term" value="F:ATP binding"/>
    <property type="evidence" value="ECO:0007669"/>
    <property type="project" value="UniProtKB-KW"/>
</dbReference>
<dbReference type="PANTHER" id="PTHR24421">
    <property type="entry name" value="NITRATE/NITRITE SENSOR PROTEIN NARX-RELATED"/>
    <property type="match status" value="1"/>
</dbReference>
<keyword evidence="7" id="KW-0067">ATP-binding</keyword>
<dbReference type="InterPro" id="IPR003594">
    <property type="entry name" value="HATPase_dom"/>
</dbReference>
<dbReference type="EMBL" id="SNXR01000015">
    <property type="protein sequence ID" value="TDP58337.1"/>
    <property type="molecule type" value="Genomic_DNA"/>
</dbReference>
<keyword evidence="8" id="KW-0902">Two-component regulatory system</keyword>
<evidence type="ECO:0000256" key="1">
    <source>
        <dbReference type="ARBA" id="ARBA00000085"/>
    </source>
</evidence>
<feature type="domain" description="Histidine kinase" evidence="10">
    <location>
        <begin position="378"/>
        <end position="570"/>
    </location>
</feature>
<dbReference type="Gene3D" id="1.25.40.10">
    <property type="entry name" value="Tetratricopeptide repeat domain"/>
    <property type="match status" value="1"/>
</dbReference>
<dbReference type="InterPro" id="IPR019734">
    <property type="entry name" value="TPR_rpt"/>
</dbReference>
<organism evidence="11 12">
    <name type="scientific">Flavobacterium dankookense</name>
    <dbReference type="NCBI Taxonomy" id="706186"/>
    <lineage>
        <taxon>Bacteria</taxon>
        <taxon>Pseudomonadati</taxon>
        <taxon>Bacteroidota</taxon>
        <taxon>Flavobacteriia</taxon>
        <taxon>Flavobacteriales</taxon>
        <taxon>Flavobacteriaceae</taxon>
        <taxon>Flavobacterium</taxon>
    </lineage>
</organism>
<accession>A0A4R6Q8F5</accession>
<dbReference type="CDD" id="cd16917">
    <property type="entry name" value="HATPase_UhpB-NarQ-NarX-like"/>
    <property type="match status" value="1"/>
</dbReference>
<dbReference type="PANTHER" id="PTHR24421:SF10">
    <property type="entry name" value="NITRATE_NITRITE SENSOR PROTEIN NARQ"/>
    <property type="match status" value="1"/>
</dbReference>
<dbReference type="GO" id="GO:0016020">
    <property type="term" value="C:membrane"/>
    <property type="evidence" value="ECO:0007669"/>
    <property type="project" value="InterPro"/>
</dbReference>
<dbReference type="Pfam" id="PF02518">
    <property type="entry name" value="HATPase_c"/>
    <property type="match status" value="1"/>
</dbReference>
<dbReference type="SUPFAM" id="SSF55874">
    <property type="entry name" value="ATPase domain of HSP90 chaperone/DNA topoisomerase II/histidine kinase"/>
    <property type="match status" value="1"/>
</dbReference>
<keyword evidence="5" id="KW-0547">Nucleotide-binding</keyword>
<dbReference type="SUPFAM" id="SSF48452">
    <property type="entry name" value="TPR-like"/>
    <property type="match status" value="1"/>
</dbReference>
<dbReference type="Pfam" id="PF13181">
    <property type="entry name" value="TPR_8"/>
    <property type="match status" value="2"/>
</dbReference>
<keyword evidence="9" id="KW-0812">Transmembrane</keyword>
<evidence type="ECO:0000256" key="7">
    <source>
        <dbReference type="ARBA" id="ARBA00022840"/>
    </source>
</evidence>
<sequence length="570" mass="66294">MAHNDGLIKQIDSINNLSYQNKIANTSNYLKIYQDNLSKAQKINYKIGIADSYYNLSLIYYFQGKYDLNTKYMLKATRLYQQLKLKNKQANSYAEYGYQLKRRDMNSAVKYMNKGMRLAESIKDEFSLSGIYDNYGVLKEMQNQLDSALFFYNKSLKLKEKLKDNHGIPYSANKIALVKLIQNKPLEAKTLLDYAYKVRKEIQDVYGIAENLNYYGFYFKQINDDEKSISYFNQAIEWSKKHNFLYLTQDNYKELSGVYERNEDFRKALETFKSHVEVKDSIFNSEVRNKQSELDIEYETEQKEREILIQKAKLAEKNLWILGGFSLAIIAILLGFLFYSKQKQKTVQLQKENELKDALLKIETQNKLQEQRLRISRDLHDNIGSQLTFIISTIDNLKYGLKDQDEKIINKLTSLSGFTKETIAELRDTIWAMNKDEISFEDLKVRISNFIENAQIASNGIDFEFNCQEEFAPISLSSLEGINSYRIIQESINNALKHAKPTKVSVEVLFQNQFIEIIIKDNGIGFDEATTNFGNGINNLKKRTKELNGEIVVTSQLEKGTTIVLKFKKK</sequence>
<evidence type="ECO:0000256" key="6">
    <source>
        <dbReference type="ARBA" id="ARBA00022777"/>
    </source>
</evidence>
<dbReference type="InterPro" id="IPR011712">
    <property type="entry name" value="Sig_transdc_His_kin_sub3_dim/P"/>
</dbReference>
<feature type="transmembrane region" description="Helical" evidence="9">
    <location>
        <begin position="319"/>
        <end position="339"/>
    </location>
</feature>
<keyword evidence="6" id="KW-0418">Kinase</keyword>
<evidence type="ECO:0000256" key="3">
    <source>
        <dbReference type="ARBA" id="ARBA00022553"/>
    </source>
</evidence>
<dbReference type="SMART" id="SM00387">
    <property type="entry name" value="HATPase_c"/>
    <property type="match status" value="1"/>
</dbReference>
<dbReference type="GO" id="GO:0000155">
    <property type="term" value="F:phosphorelay sensor kinase activity"/>
    <property type="evidence" value="ECO:0007669"/>
    <property type="project" value="InterPro"/>
</dbReference>
<dbReference type="GO" id="GO:0046983">
    <property type="term" value="F:protein dimerization activity"/>
    <property type="evidence" value="ECO:0007669"/>
    <property type="project" value="InterPro"/>
</dbReference>
<dbReference type="InterPro" id="IPR036890">
    <property type="entry name" value="HATPase_C_sf"/>
</dbReference>
<dbReference type="Pfam" id="PF07730">
    <property type="entry name" value="HisKA_3"/>
    <property type="match status" value="1"/>
</dbReference>
<dbReference type="AlphaFoldDB" id="A0A4R6Q8F5"/>
<dbReference type="InterPro" id="IPR011990">
    <property type="entry name" value="TPR-like_helical_dom_sf"/>
</dbReference>
<comment type="catalytic activity">
    <reaction evidence="1">
        <text>ATP + protein L-histidine = ADP + protein N-phospho-L-histidine.</text>
        <dbReference type="EC" id="2.7.13.3"/>
    </reaction>
</comment>
<keyword evidence="9" id="KW-0472">Membrane</keyword>
<evidence type="ECO:0000256" key="4">
    <source>
        <dbReference type="ARBA" id="ARBA00022679"/>
    </source>
</evidence>
<dbReference type="InterPro" id="IPR005467">
    <property type="entry name" value="His_kinase_dom"/>
</dbReference>
<keyword evidence="4" id="KW-0808">Transferase</keyword>
<name>A0A4R6Q8F5_9FLAO</name>
<evidence type="ECO:0000313" key="12">
    <source>
        <dbReference type="Proteomes" id="UP000295260"/>
    </source>
</evidence>
<keyword evidence="12" id="KW-1185">Reference proteome</keyword>
<dbReference type="Gene3D" id="3.30.565.10">
    <property type="entry name" value="Histidine kinase-like ATPase, C-terminal domain"/>
    <property type="match status" value="1"/>
</dbReference>
<evidence type="ECO:0000259" key="10">
    <source>
        <dbReference type="PROSITE" id="PS50109"/>
    </source>
</evidence>
<evidence type="ECO:0000313" key="11">
    <source>
        <dbReference type="EMBL" id="TDP58337.1"/>
    </source>
</evidence>
<evidence type="ECO:0000256" key="9">
    <source>
        <dbReference type="SAM" id="Phobius"/>
    </source>
</evidence>
<keyword evidence="3" id="KW-0597">Phosphoprotein</keyword>
<comment type="caution">
    <text evidence="11">The sequence shown here is derived from an EMBL/GenBank/DDBJ whole genome shotgun (WGS) entry which is preliminary data.</text>
</comment>
<gene>
    <name evidence="11" type="ORF">BC748_2376</name>
</gene>
<dbReference type="EC" id="2.7.13.3" evidence="2"/>
<evidence type="ECO:0000256" key="8">
    <source>
        <dbReference type="ARBA" id="ARBA00023012"/>
    </source>
</evidence>
<dbReference type="InterPro" id="IPR050482">
    <property type="entry name" value="Sensor_HK_TwoCompSys"/>
</dbReference>
<reference evidence="11 12" key="1">
    <citation type="submission" date="2019-03" db="EMBL/GenBank/DDBJ databases">
        <title>Genomic Encyclopedia of Archaeal and Bacterial Type Strains, Phase II (KMG-II): from individual species to whole genera.</title>
        <authorList>
            <person name="Goeker M."/>
        </authorList>
    </citation>
    <scope>NUCLEOTIDE SEQUENCE [LARGE SCALE GENOMIC DNA]</scope>
    <source>
        <strain evidence="11 12">DSM 25687</strain>
    </source>
</reference>
<dbReference type="Gene3D" id="1.20.5.1930">
    <property type="match status" value="1"/>
</dbReference>
<proteinExistence type="predicted"/>
<evidence type="ECO:0000256" key="2">
    <source>
        <dbReference type="ARBA" id="ARBA00012438"/>
    </source>
</evidence>
<dbReference type="Proteomes" id="UP000295260">
    <property type="component" value="Unassembled WGS sequence"/>
</dbReference>
<keyword evidence="9" id="KW-1133">Transmembrane helix</keyword>